<dbReference type="FunFam" id="2.60.260.20:FF:000013">
    <property type="entry name" value="DnaJ subfamily B member 11"/>
    <property type="match status" value="1"/>
</dbReference>
<name>A0A317E2B8_9PROT</name>
<feature type="region of interest" description="Disordered" evidence="2">
    <location>
        <begin position="69"/>
        <end position="92"/>
    </location>
</feature>
<evidence type="ECO:0000259" key="3">
    <source>
        <dbReference type="PROSITE" id="PS50076"/>
    </source>
</evidence>
<dbReference type="AlphaFoldDB" id="A0A317E2B8"/>
<dbReference type="CDD" id="cd06257">
    <property type="entry name" value="DnaJ"/>
    <property type="match status" value="1"/>
</dbReference>
<dbReference type="PRINTS" id="PR00625">
    <property type="entry name" value="JDOMAIN"/>
</dbReference>
<reference evidence="4 5" key="1">
    <citation type="submission" date="2018-05" db="EMBL/GenBank/DDBJ databases">
        <title>Zavarzinia sp. HR-AS.</title>
        <authorList>
            <person name="Lee Y."/>
            <person name="Jeon C.O."/>
        </authorList>
    </citation>
    <scope>NUCLEOTIDE SEQUENCE [LARGE SCALE GENOMIC DNA]</scope>
    <source>
        <strain evidence="4 5">HR-AS</strain>
    </source>
</reference>
<dbReference type="InterPro" id="IPR002939">
    <property type="entry name" value="DnaJ_C"/>
</dbReference>
<dbReference type="Gene3D" id="2.60.260.20">
    <property type="entry name" value="Urease metallochaperone UreE, N-terminal domain"/>
    <property type="match status" value="2"/>
</dbReference>
<dbReference type="EMBL" id="QGLE01000008">
    <property type="protein sequence ID" value="PWR21228.1"/>
    <property type="molecule type" value="Genomic_DNA"/>
</dbReference>
<dbReference type="SUPFAM" id="SSF46565">
    <property type="entry name" value="Chaperone J-domain"/>
    <property type="match status" value="1"/>
</dbReference>
<gene>
    <name evidence="4" type="ORF">DKG74_14595</name>
</gene>
<dbReference type="SUPFAM" id="SSF49493">
    <property type="entry name" value="HSP40/DnaJ peptide-binding domain"/>
    <property type="match status" value="2"/>
</dbReference>
<keyword evidence="5" id="KW-1185">Reference proteome</keyword>
<feature type="domain" description="J" evidence="3">
    <location>
        <begin position="4"/>
        <end position="69"/>
    </location>
</feature>
<dbReference type="PROSITE" id="PS50076">
    <property type="entry name" value="DNAJ_2"/>
    <property type="match status" value="1"/>
</dbReference>
<dbReference type="Pfam" id="PF01556">
    <property type="entry name" value="DnaJ_C"/>
    <property type="match status" value="1"/>
</dbReference>
<dbReference type="Gene3D" id="1.10.287.110">
    <property type="entry name" value="DnaJ domain"/>
    <property type="match status" value="1"/>
</dbReference>
<dbReference type="InterPro" id="IPR018253">
    <property type="entry name" value="DnaJ_domain_CS"/>
</dbReference>
<sequence length="304" mass="32542">MSDDPYKLLGVARDASPDAIRKAYRKLAKELHPDLHPGDKAAEDRFKAVSAAHSLLSDAEKRARFDRGEIDASGQERPPEHPSYRHYAEADPTGRYTSHGAYGDFEDVSDIFSGLFGQQGAGRRGFAARGGDLRFHLEVDFLDAANGATKRITLPEGGPLDLAIPAGAKDGTVLRLKGKGAPGLGGGPAGDALVELTVRPHPVFRRDGDDILLDLPIGLDEAVLGAKVEVPTLTGRVKMSVPKGAHSGDVLRLKGKGIKPAGDQRVTLKIVLPEVPDPALEALMREWQAKGKPDPRAALWKVMP</sequence>
<dbReference type="PANTHER" id="PTHR43096:SF52">
    <property type="entry name" value="DNAJ HOMOLOG 1, MITOCHONDRIAL-RELATED"/>
    <property type="match status" value="1"/>
</dbReference>
<dbReference type="PANTHER" id="PTHR43096">
    <property type="entry name" value="DNAJ HOMOLOG 1, MITOCHONDRIAL-RELATED"/>
    <property type="match status" value="1"/>
</dbReference>
<dbReference type="GO" id="GO:0051082">
    <property type="term" value="F:unfolded protein binding"/>
    <property type="evidence" value="ECO:0007669"/>
    <property type="project" value="InterPro"/>
</dbReference>
<dbReference type="InterPro" id="IPR001623">
    <property type="entry name" value="DnaJ_domain"/>
</dbReference>
<accession>A0A317E2B8</accession>
<protein>
    <submittedName>
        <fullName evidence="4">Molecular chaperone DnaJ</fullName>
    </submittedName>
</protein>
<dbReference type="GO" id="GO:0005737">
    <property type="term" value="C:cytoplasm"/>
    <property type="evidence" value="ECO:0007669"/>
    <property type="project" value="TreeGrafter"/>
</dbReference>
<dbReference type="RefSeq" id="WP_109906905.1">
    <property type="nucleotide sequence ID" value="NZ_QGLE01000008.1"/>
</dbReference>
<feature type="compositionally biased region" description="Basic and acidic residues" evidence="2">
    <location>
        <begin position="77"/>
        <end position="89"/>
    </location>
</feature>
<dbReference type="GO" id="GO:0042026">
    <property type="term" value="P:protein refolding"/>
    <property type="evidence" value="ECO:0007669"/>
    <property type="project" value="TreeGrafter"/>
</dbReference>
<evidence type="ECO:0000313" key="5">
    <source>
        <dbReference type="Proteomes" id="UP000245461"/>
    </source>
</evidence>
<dbReference type="InterPro" id="IPR008971">
    <property type="entry name" value="HSP40/DnaJ_pept-bd"/>
</dbReference>
<keyword evidence="1" id="KW-0143">Chaperone</keyword>
<proteinExistence type="predicted"/>
<dbReference type="OrthoDB" id="9779889at2"/>
<dbReference type="PROSITE" id="PS00636">
    <property type="entry name" value="DNAJ_1"/>
    <property type="match status" value="1"/>
</dbReference>
<dbReference type="CDD" id="cd10747">
    <property type="entry name" value="DnaJ_C"/>
    <property type="match status" value="1"/>
</dbReference>
<dbReference type="Proteomes" id="UP000245461">
    <property type="component" value="Unassembled WGS sequence"/>
</dbReference>
<organism evidence="4 5">
    <name type="scientific">Zavarzinia aquatilis</name>
    <dbReference type="NCBI Taxonomy" id="2211142"/>
    <lineage>
        <taxon>Bacteria</taxon>
        <taxon>Pseudomonadati</taxon>
        <taxon>Pseudomonadota</taxon>
        <taxon>Alphaproteobacteria</taxon>
        <taxon>Rhodospirillales</taxon>
        <taxon>Zavarziniaceae</taxon>
        <taxon>Zavarzinia</taxon>
    </lineage>
</organism>
<evidence type="ECO:0000313" key="4">
    <source>
        <dbReference type="EMBL" id="PWR21228.1"/>
    </source>
</evidence>
<dbReference type="SMART" id="SM00271">
    <property type="entry name" value="DnaJ"/>
    <property type="match status" value="1"/>
</dbReference>
<dbReference type="InterPro" id="IPR036869">
    <property type="entry name" value="J_dom_sf"/>
</dbReference>
<evidence type="ECO:0000256" key="1">
    <source>
        <dbReference type="ARBA" id="ARBA00023186"/>
    </source>
</evidence>
<evidence type="ECO:0000256" key="2">
    <source>
        <dbReference type="SAM" id="MobiDB-lite"/>
    </source>
</evidence>
<comment type="caution">
    <text evidence="4">The sequence shown here is derived from an EMBL/GenBank/DDBJ whole genome shotgun (WGS) entry which is preliminary data.</text>
</comment>
<dbReference type="Pfam" id="PF00226">
    <property type="entry name" value="DnaJ"/>
    <property type="match status" value="1"/>
</dbReference>